<accession>D8QV11</accession>
<dbReference type="Gramene" id="EFJ35963">
    <property type="protein sequence ID" value="EFJ35963"/>
    <property type="gene ID" value="SELMODRAFT_404341"/>
</dbReference>
<dbReference type="KEGG" id="smo:SELMODRAFT_404341"/>
<keyword evidence="3" id="KW-1185">Reference proteome</keyword>
<feature type="compositionally biased region" description="Low complexity" evidence="1">
    <location>
        <begin position="95"/>
        <end position="104"/>
    </location>
</feature>
<dbReference type="Proteomes" id="UP000001514">
    <property type="component" value="Unassembled WGS sequence"/>
</dbReference>
<gene>
    <name evidence="2" type="ORF">SELMODRAFT_404341</name>
</gene>
<dbReference type="InParanoid" id="D8QV11"/>
<evidence type="ECO:0000313" key="3">
    <source>
        <dbReference type="Proteomes" id="UP000001514"/>
    </source>
</evidence>
<dbReference type="AlphaFoldDB" id="D8QV11"/>
<organism evidence="3">
    <name type="scientific">Selaginella moellendorffii</name>
    <name type="common">Spikemoss</name>
    <dbReference type="NCBI Taxonomy" id="88036"/>
    <lineage>
        <taxon>Eukaryota</taxon>
        <taxon>Viridiplantae</taxon>
        <taxon>Streptophyta</taxon>
        <taxon>Embryophyta</taxon>
        <taxon>Tracheophyta</taxon>
        <taxon>Lycopodiopsida</taxon>
        <taxon>Selaginellales</taxon>
        <taxon>Selaginellaceae</taxon>
        <taxon>Selaginella</taxon>
    </lineage>
</organism>
<name>D8QV11_SELML</name>
<feature type="region of interest" description="Disordered" evidence="1">
    <location>
        <begin position="64"/>
        <end position="117"/>
    </location>
</feature>
<protein>
    <submittedName>
        <fullName evidence="2">Uncharacterized protein</fullName>
    </submittedName>
</protein>
<reference evidence="2 3" key="1">
    <citation type="journal article" date="2011" name="Science">
        <title>The Selaginella genome identifies genetic changes associated with the evolution of vascular plants.</title>
        <authorList>
            <person name="Banks J.A."/>
            <person name="Nishiyama T."/>
            <person name="Hasebe M."/>
            <person name="Bowman J.L."/>
            <person name="Gribskov M."/>
            <person name="dePamphilis C."/>
            <person name="Albert V.A."/>
            <person name="Aono N."/>
            <person name="Aoyama T."/>
            <person name="Ambrose B.A."/>
            <person name="Ashton N.W."/>
            <person name="Axtell M.J."/>
            <person name="Barker E."/>
            <person name="Barker M.S."/>
            <person name="Bennetzen J.L."/>
            <person name="Bonawitz N.D."/>
            <person name="Chapple C."/>
            <person name="Cheng C."/>
            <person name="Correa L.G."/>
            <person name="Dacre M."/>
            <person name="DeBarry J."/>
            <person name="Dreyer I."/>
            <person name="Elias M."/>
            <person name="Engstrom E.M."/>
            <person name="Estelle M."/>
            <person name="Feng L."/>
            <person name="Finet C."/>
            <person name="Floyd S.K."/>
            <person name="Frommer W.B."/>
            <person name="Fujita T."/>
            <person name="Gramzow L."/>
            <person name="Gutensohn M."/>
            <person name="Harholt J."/>
            <person name="Hattori M."/>
            <person name="Heyl A."/>
            <person name="Hirai T."/>
            <person name="Hiwatashi Y."/>
            <person name="Ishikawa M."/>
            <person name="Iwata M."/>
            <person name="Karol K.G."/>
            <person name="Koehler B."/>
            <person name="Kolukisaoglu U."/>
            <person name="Kubo M."/>
            <person name="Kurata T."/>
            <person name="Lalonde S."/>
            <person name="Li K."/>
            <person name="Li Y."/>
            <person name="Litt A."/>
            <person name="Lyons E."/>
            <person name="Manning G."/>
            <person name="Maruyama T."/>
            <person name="Michael T.P."/>
            <person name="Mikami K."/>
            <person name="Miyazaki S."/>
            <person name="Morinaga S."/>
            <person name="Murata T."/>
            <person name="Mueller-Roeber B."/>
            <person name="Nelson D.R."/>
            <person name="Obara M."/>
            <person name="Oguri Y."/>
            <person name="Olmstead R.G."/>
            <person name="Onodera N."/>
            <person name="Petersen B.L."/>
            <person name="Pils B."/>
            <person name="Prigge M."/>
            <person name="Rensing S.A."/>
            <person name="Riano-Pachon D.M."/>
            <person name="Roberts A.W."/>
            <person name="Sato Y."/>
            <person name="Scheller H.V."/>
            <person name="Schulz B."/>
            <person name="Schulz C."/>
            <person name="Shakirov E.V."/>
            <person name="Shibagaki N."/>
            <person name="Shinohara N."/>
            <person name="Shippen D.E."/>
            <person name="Soerensen I."/>
            <person name="Sotooka R."/>
            <person name="Sugimoto N."/>
            <person name="Sugita M."/>
            <person name="Sumikawa N."/>
            <person name="Tanurdzic M."/>
            <person name="Theissen G."/>
            <person name="Ulvskov P."/>
            <person name="Wakazuki S."/>
            <person name="Weng J.K."/>
            <person name="Willats W.W."/>
            <person name="Wipf D."/>
            <person name="Wolf P.G."/>
            <person name="Yang L."/>
            <person name="Zimmer A.D."/>
            <person name="Zhu Q."/>
            <person name="Mitros T."/>
            <person name="Hellsten U."/>
            <person name="Loque D."/>
            <person name="Otillar R."/>
            <person name="Salamov A."/>
            <person name="Schmutz J."/>
            <person name="Shapiro H."/>
            <person name="Lindquist E."/>
            <person name="Lucas S."/>
            <person name="Rokhsar D."/>
            <person name="Grigoriev I.V."/>
        </authorList>
    </citation>
    <scope>NUCLEOTIDE SEQUENCE [LARGE SCALE GENOMIC DNA]</scope>
</reference>
<evidence type="ECO:0000313" key="2">
    <source>
        <dbReference type="EMBL" id="EFJ35963.1"/>
    </source>
</evidence>
<dbReference type="EMBL" id="GL377567">
    <property type="protein sequence ID" value="EFJ35963.1"/>
    <property type="molecule type" value="Genomic_DNA"/>
</dbReference>
<feature type="compositionally biased region" description="Basic and acidic residues" evidence="1">
    <location>
        <begin position="83"/>
        <end position="92"/>
    </location>
</feature>
<feature type="compositionally biased region" description="Low complexity" evidence="1">
    <location>
        <begin position="65"/>
        <end position="78"/>
    </location>
</feature>
<proteinExistence type="predicted"/>
<dbReference type="HOGENOM" id="CLU_2088992_0_0_1"/>
<sequence>MERALNSNQIPLPVIRDCEGICYLPRGLQRFLHPAYTRVIKVLIKVTYRFVSGLNDRGFIEGRYVPVTPATPPTSVTKPVPPAKDEPVEAKIENGSPSPESGGSDVDTTTREPASIN</sequence>
<evidence type="ECO:0000256" key="1">
    <source>
        <dbReference type="SAM" id="MobiDB-lite"/>
    </source>
</evidence>